<comment type="subcellular location">
    <subcellularLocation>
        <location evidence="1">Cytoplasm</location>
    </subcellularLocation>
</comment>
<reference evidence="11 12" key="1">
    <citation type="journal article" date="2023" name="bioRxiv">
        <title>Genome report: Whole genome sequence and annotation of Penstemon davidsonii.</title>
        <authorList>
            <person name="Ostevik K.L."/>
            <person name="Alabady M."/>
            <person name="Zhang M."/>
            <person name="Rausher M.D."/>
        </authorList>
    </citation>
    <scope>NUCLEOTIDE SEQUENCE [LARGE SCALE GENOMIC DNA]</scope>
    <source>
        <strain evidence="11">DNT005</strain>
        <tissue evidence="11">Whole leaf</tissue>
    </source>
</reference>
<comment type="similarity">
    <text evidence="2">Belongs to the disease resistance NB-LRR family.</text>
</comment>
<dbReference type="Pfam" id="PF23559">
    <property type="entry name" value="WHD_DRP"/>
    <property type="match status" value="1"/>
</dbReference>
<dbReference type="PRINTS" id="PR00364">
    <property type="entry name" value="DISEASERSIST"/>
</dbReference>
<evidence type="ECO:0000256" key="1">
    <source>
        <dbReference type="ARBA" id="ARBA00004496"/>
    </source>
</evidence>
<organism evidence="11 12">
    <name type="scientific">Penstemon davidsonii</name>
    <dbReference type="NCBI Taxonomy" id="160366"/>
    <lineage>
        <taxon>Eukaryota</taxon>
        <taxon>Viridiplantae</taxon>
        <taxon>Streptophyta</taxon>
        <taxon>Embryophyta</taxon>
        <taxon>Tracheophyta</taxon>
        <taxon>Spermatophyta</taxon>
        <taxon>Magnoliopsida</taxon>
        <taxon>eudicotyledons</taxon>
        <taxon>Gunneridae</taxon>
        <taxon>Pentapetalae</taxon>
        <taxon>asterids</taxon>
        <taxon>lamiids</taxon>
        <taxon>Lamiales</taxon>
        <taxon>Plantaginaceae</taxon>
        <taxon>Cheloneae</taxon>
        <taxon>Penstemon</taxon>
    </lineage>
</organism>
<dbReference type="EMBL" id="JAYDYQ010002685">
    <property type="protein sequence ID" value="KAK4480884.1"/>
    <property type="molecule type" value="Genomic_DNA"/>
</dbReference>
<evidence type="ECO:0000256" key="3">
    <source>
        <dbReference type="ARBA" id="ARBA00022490"/>
    </source>
</evidence>
<comment type="caution">
    <text evidence="11">The sequence shown here is derived from an EMBL/GenBank/DDBJ whole genome shotgun (WGS) entry which is preliminary data.</text>
</comment>
<keyword evidence="12" id="KW-1185">Reference proteome</keyword>
<keyword evidence="7" id="KW-0611">Plant defense</keyword>
<name>A0ABR0CVV1_9LAMI</name>
<keyword evidence="3" id="KW-0963">Cytoplasm</keyword>
<evidence type="ECO:0000256" key="7">
    <source>
        <dbReference type="ARBA" id="ARBA00022821"/>
    </source>
</evidence>
<feature type="domain" description="NB-ARC" evidence="9">
    <location>
        <begin position="47"/>
        <end position="215"/>
    </location>
</feature>
<accession>A0ABR0CVV1</accession>
<dbReference type="SUPFAM" id="SSF52540">
    <property type="entry name" value="P-loop containing nucleoside triphosphate hydrolases"/>
    <property type="match status" value="1"/>
</dbReference>
<dbReference type="PANTHER" id="PTHR23155:SF1152">
    <property type="entry name" value="AAA+ ATPASE DOMAIN-CONTAINING PROTEIN"/>
    <property type="match status" value="1"/>
</dbReference>
<dbReference type="Proteomes" id="UP001291926">
    <property type="component" value="Unassembled WGS sequence"/>
</dbReference>
<dbReference type="Gene3D" id="3.40.50.300">
    <property type="entry name" value="P-loop containing nucleotide triphosphate hydrolases"/>
    <property type="match status" value="1"/>
</dbReference>
<evidence type="ECO:0000256" key="4">
    <source>
        <dbReference type="ARBA" id="ARBA00022614"/>
    </source>
</evidence>
<evidence type="ECO:0000256" key="8">
    <source>
        <dbReference type="ARBA" id="ARBA00022840"/>
    </source>
</evidence>
<dbReference type="InterPro" id="IPR042197">
    <property type="entry name" value="Apaf_helical"/>
</dbReference>
<evidence type="ECO:0000259" key="9">
    <source>
        <dbReference type="Pfam" id="PF00931"/>
    </source>
</evidence>
<keyword evidence="5" id="KW-0677">Repeat</keyword>
<dbReference type="Pfam" id="PF00931">
    <property type="entry name" value="NB-ARC"/>
    <property type="match status" value="1"/>
</dbReference>
<dbReference type="Gene3D" id="1.10.8.430">
    <property type="entry name" value="Helical domain of apoptotic protease-activating factors"/>
    <property type="match status" value="1"/>
</dbReference>
<dbReference type="InterPro" id="IPR036388">
    <property type="entry name" value="WH-like_DNA-bd_sf"/>
</dbReference>
<keyword evidence="6" id="KW-0547">Nucleotide-binding</keyword>
<sequence>MRLQEIMTIYDIKVLDMKKDFSGEVPTQCMRTPTTMITDIVVGFEDERTNILNDLVGGSKYQQIISIFGMPGLGKTTIARELYNSRLTLDHFDRHIWCVVSETYQKRNVLIDIWMSLMEKENKNNFVKMDNESLALEIHKSLKGRRFLIIMDDVWCSNVWDDLRRYFPDDGNGSRIVFTSRIRDTTPTNSIVHSLPLLTEDQCWRLLEKKVFPQEPCPLELQGIGKRIAAKCCGLPLAVVVTAGVLTKLEKKKNAWEKVETNLNSYMFDDDTNNYSKILELSFKHLPDHLKMCFLYFGVFPEDTPIPVNKLIWLWIAEGFIQREQERSPELVAEEYLSDLINRSLVFIADRKSDGGIKACNIHDLLRDMCLRKAHEEIFSKSVDDCWSLYEKHHRMFVHSVASGGGRSCDPYYRSFSGHLSHSSSKIPQIKLHRVMNLRANSDSSYELKRVDLLVQLRLALGGDVDYREIAKPSCSQITPPCLCGRGMGDKRWNLKEIPREIGEILTLQKIEVYYSGYEVYKSAVQIEQEQRENGNEELEDVSFSMPLCHSKVEEVTAEDLVELSEIAKHNLGQTRATETLTGVDNSPQSLLMFTGNKNIHGLYDFLLNYRVFLSSLTGDDVPVLYSPVPFDNAALSAPEASPIMTTICITYMFTSLETASTLTPSDFKYKSLKMKCFKTKSTSIGLNVGLGIAKDQTTEENGLPFGILNS</sequence>
<dbReference type="Gene3D" id="1.10.10.10">
    <property type="entry name" value="Winged helix-like DNA-binding domain superfamily/Winged helix DNA-binding domain"/>
    <property type="match status" value="1"/>
</dbReference>
<evidence type="ECO:0000256" key="6">
    <source>
        <dbReference type="ARBA" id="ARBA00022741"/>
    </source>
</evidence>
<proteinExistence type="inferred from homology"/>
<dbReference type="InterPro" id="IPR002182">
    <property type="entry name" value="NB-ARC"/>
</dbReference>
<dbReference type="InterPro" id="IPR044974">
    <property type="entry name" value="Disease_R_plants"/>
</dbReference>
<feature type="domain" description="Disease resistance protein winged helix" evidence="10">
    <location>
        <begin position="299"/>
        <end position="369"/>
    </location>
</feature>
<evidence type="ECO:0000256" key="2">
    <source>
        <dbReference type="ARBA" id="ARBA00008894"/>
    </source>
</evidence>
<dbReference type="PANTHER" id="PTHR23155">
    <property type="entry name" value="DISEASE RESISTANCE PROTEIN RP"/>
    <property type="match status" value="1"/>
</dbReference>
<evidence type="ECO:0000313" key="11">
    <source>
        <dbReference type="EMBL" id="KAK4480884.1"/>
    </source>
</evidence>
<dbReference type="InterPro" id="IPR027417">
    <property type="entry name" value="P-loop_NTPase"/>
</dbReference>
<evidence type="ECO:0000259" key="10">
    <source>
        <dbReference type="Pfam" id="PF23559"/>
    </source>
</evidence>
<protein>
    <recommendedName>
        <fullName evidence="13">NB-ARC domain-containing protein</fullName>
    </recommendedName>
</protein>
<keyword evidence="4" id="KW-0433">Leucine-rich repeat</keyword>
<evidence type="ECO:0000313" key="12">
    <source>
        <dbReference type="Proteomes" id="UP001291926"/>
    </source>
</evidence>
<evidence type="ECO:0008006" key="13">
    <source>
        <dbReference type="Google" id="ProtNLM"/>
    </source>
</evidence>
<keyword evidence="8" id="KW-0067">ATP-binding</keyword>
<evidence type="ECO:0000256" key="5">
    <source>
        <dbReference type="ARBA" id="ARBA00022737"/>
    </source>
</evidence>
<gene>
    <name evidence="11" type="ORF">RD792_011736</name>
</gene>
<dbReference type="InterPro" id="IPR058922">
    <property type="entry name" value="WHD_DRP"/>
</dbReference>